<name>A0A9P1GKI3_9DINO</name>
<proteinExistence type="predicted"/>
<evidence type="ECO:0000313" key="4">
    <source>
        <dbReference type="Proteomes" id="UP001152797"/>
    </source>
</evidence>
<organism evidence="2">
    <name type="scientific">Cladocopium goreaui</name>
    <dbReference type="NCBI Taxonomy" id="2562237"/>
    <lineage>
        <taxon>Eukaryota</taxon>
        <taxon>Sar</taxon>
        <taxon>Alveolata</taxon>
        <taxon>Dinophyceae</taxon>
        <taxon>Suessiales</taxon>
        <taxon>Symbiodiniaceae</taxon>
        <taxon>Cladocopium</taxon>
    </lineage>
</organism>
<keyword evidence="4" id="KW-1185">Reference proteome</keyword>
<dbReference type="EMBL" id="CAMXCT020006001">
    <property type="protein sequence ID" value="CAL1167084.1"/>
    <property type="molecule type" value="Genomic_DNA"/>
</dbReference>
<dbReference type="Proteomes" id="UP001152797">
    <property type="component" value="Unassembled WGS sequence"/>
</dbReference>
<dbReference type="EMBL" id="CAMXCT010006001">
    <property type="protein sequence ID" value="CAI4013709.1"/>
    <property type="molecule type" value="Genomic_DNA"/>
</dbReference>
<dbReference type="SUPFAM" id="SSF51735">
    <property type="entry name" value="NAD(P)-binding Rossmann-fold domains"/>
    <property type="match status" value="1"/>
</dbReference>
<dbReference type="InterPro" id="IPR001509">
    <property type="entry name" value="Epimerase_deHydtase"/>
</dbReference>
<dbReference type="OrthoDB" id="433280at2759"/>
<protein>
    <recommendedName>
        <fullName evidence="1">NAD-dependent epimerase/dehydratase domain-containing protein</fullName>
    </recommendedName>
</protein>
<dbReference type="AlphaFoldDB" id="A0A9P1GKI3"/>
<reference evidence="3" key="2">
    <citation type="submission" date="2024-04" db="EMBL/GenBank/DDBJ databases">
        <authorList>
            <person name="Chen Y."/>
            <person name="Shah S."/>
            <person name="Dougan E. K."/>
            <person name="Thang M."/>
            <person name="Chan C."/>
        </authorList>
    </citation>
    <scope>NUCLEOTIDE SEQUENCE [LARGE SCALE GENOMIC DNA]</scope>
</reference>
<dbReference type="Pfam" id="PF01370">
    <property type="entry name" value="Epimerase"/>
    <property type="match status" value="1"/>
</dbReference>
<gene>
    <name evidence="2" type="ORF">C1SCF055_LOCUS38663</name>
</gene>
<evidence type="ECO:0000313" key="2">
    <source>
        <dbReference type="EMBL" id="CAI4013709.1"/>
    </source>
</evidence>
<comment type="caution">
    <text evidence="2">The sequence shown here is derived from an EMBL/GenBank/DDBJ whole genome shotgun (WGS) entry which is preliminary data.</text>
</comment>
<accession>A0A9P1GKI3</accession>
<reference evidence="2" key="1">
    <citation type="submission" date="2022-10" db="EMBL/GenBank/DDBJ databases">
        <authorList>
            <person name="Chen Y."/>
            <person name="Dougan E. K."/>
            <person name="Chan C."/>
            <person name="Rhodes N."/>
            <person name="Thang M."/>
        </authorList>
    </citation>
    <scope>NUCLEOTIDE SEQUENCE</scope>
</reference>
<dbReference type="Gene3D" id="3.40.50.720">
    <property type="entry name" value="NAD(P)-binding Rossmann-like Domain"/>
    <property type="match status" value="1"/>
</dbReference>
<sequence length="560" mass="62421">MAENALGKVMVIGGGGWVGSALALELLRRREELGVAHVVVADLPDASKLKWLRQQAEAKGAGALLMERVLNVAKPKEVQQLLGHEKPQTIFNLAAVIEMRPEVSEASMTAVNTKAVEFLLKEITCERLVHFSTFDAAWGGNCLQAAPKPPEDLQIESPIGYVRSKARGELQIHLWMAKMAHSRKVATVVLRPGHIFGALEDLDVMAADALAGFLRKFPPVQLGPANATMSLVSVPTVVEAAVRAAQNAQKVSGRCFAVKDLDANFFRFYHESVLGRRIWPLRVPGFVLFFAALVEDFVYWLTLEVALVHWLPSAILSSMMRRLSKVWETIAASAGENGDLKSSELCQDLFDPKKWALWICPSTTCMRQHNLSVMGPRPTGDLARRLQVLSYEAQLLLEVAATLADKVVVVTNAEEGWVNLSCRAWLPELLETLEKCEVASARSQFEPTGISSPAGWKARAFEEVIERFYQRYPNQSWKNIISIGDAPHEREALARVVRGAPIFRGKRCRSKSIKFVLRPNIEQLVRELQMLRDSLREIVLHDDDLDMHFCTETFADPLQC</sequence>
<dbReference type="PANTHER" id="PTHR38899:SF1">
    <property type="entry name" value="PROTEIN KINASE"/>
    <property type="match status" value="1"/>
</dbReference>
<dbReference type="PANTHER" id="PTHR38899">
    <property type="entry name" value="DOMAIN OOKINETE PROTEIN, PUTATIVE-RELATED"/>
    <property type="match status" value="1"/>
</dbReference>
<dbReference type="EMBL" id="CAMXCT030006001">
    <property type="protein sequence ID" value="CAL4801021.1"/>
    <property type="molecule type" value="Genomic_DNA"/>
</dbReference>
<feature type="domain" description="NAD-dependent epimerase/dehydratase" evidence="1">
    <location>
        <begin position="9"/>
        <end position="253"/>
    </location>
</feature>
<evidence type="ECO:0000259" key="1">
    <source>
        <dbReference type="Pfam" id="PF01370"/>
    </source>
</evidence>
<dbReference type="InterPro" id="IPR036291">
    <property type="entry name" value="NAD(P)-bd_dom_sf"/>
</dbReference>
<evidence type="ECO:0000313" key="3">
    <source>
        <dbReference type="EMBL" id="CAL1167084.1"/>
    </source>
</evidence>